<dbReference type="PROSITE" id="PS51886">
    <property type="entry name" value="TLDC"/>
    <property type="match status" value="1"/>
</dbReference>
<dbReference type="InterPro" id="IPR000210">
    <property type="entry name" value="BTB/POZ_dom"/>
</dbReference>
<dbReference type="SMART" id="SM00225">
    <property type="entry name" value="BTB"/>
    <property type="match status" value="1"/>
</dbReference>
<dbReference type="PANTHER" id="PTHR46306:SF1">
    <property type="entry name" value="BTB_POZ DOMAIN-CONTAINING PROTEIN 9"/>
    <property type="match status" value="1"/>
</dbReference>
<organism evidence="3 4">
    <name type="scientific">Rhizophagus clarus</name>
    <dbReference type="NCBI Taxonomy" id="94130"/>
    <lineage>
        <taxon>Eukaryota</taxon>
        <taxon>Fungi</taxon>
        <taxon>Fungi incertae sedis</taxon>
        <taxon>Mucoromycota</taxon>
        <taxon>Glomeromycotina</taxon>
        <taxon>Glomeromycetes</taxon>
        <taxon>Glomerales</taxon>
        <taxon>Glomeraceae</taxon>
        <taxon>Rhizophagus</taxon>
    </lineage>
</organism>
<accession>A0A2Z6SH59</accession>
<proteinExistence type="predicted"/>
<dbReference type="InterPro" id="IPR052407">
    <property type="entry name" value="BTB_POZ_domain_cont_9"/>
</dbReference>
<evidence type="ECO:0000313" key="4">
    <source>
        <dbReference type="Proteomes" id="UP000247702"/>
    </source>
</evidence>
<evidence type="ECO:0008006" key="5">
    <source>
        <dbReference type="Google" id="ProtNLM"/>
    </source>
</evidence>
<dbReference type="Proteomes" id="UP000247702">
    <property type="component" value="Unassembled WGS sequence"/>
</dbReference>
<dbReference type="Gene3D" id="1.25.40.420">
    <property type="match status" value="1"/>
</dbReference>
<evidence type="ECO:0000313" key="3">
    <source>
        <dbReference type="EMBL" id="GBC09452.1"/>
    </source>
</evidence>
<dbReference type="AlphaFoldDB" id="A0A2Z6SH59"/>
<dbReference type="GO" id="GO:0005737">
    <property type="term" value="C:cytoplasm"/>
    <property type="evidence" value="ECO:0007669"/>
    <property type="project" value="TreeGrafter"/>
</dbReference>
<keyword evidence="4" id="KW-1185">Reference proteome</keyword>
<evidence type="ECO:0000259" key="2">
    <source>
        <dbReference type="PROSITE" id="PS51886"/>
    </source>
</evidence>
<dbReference type="EMBL" id="BEXD01004301">
    <property type="protein sequence ID" value="GBC09452.1"/>
    <property type="molecule type" value="Genomic_DNA"/>
</dbReference>
<dbReference type="PANTHER" id="PTHR46306">
    <property type="entry name" value="BTB/POZ DOMAIN-CONTAINING PROTEIN 9"/>
    <property type="match status" value="1"/>
</dbReference>
<reference evidence="3 4" key="1">
    <citation type="submission" date="2017-11" db="EMBL/GenBank/DDBJ databases">
        <title>The genome of Rhizophagus clarus HR1 reveals common genetic basis of auxotrophy among arbuscular mycorrhizal fungi.</title>
        <authorList>
            <person name="Kobayashi Y."/>
        </authorList>
    </citation>
    <scope>NUCLEOTIDE SEQUENCE [LARGE SCALE GENOMIC DNA]</scope>
    <source>
        <strain evidence="3 4">HR1</strain>
    </source>
</reference>
<dbReference type="InterPro" id="IPR006571">
    <property type="entry name" value="TLDc_dom"/>
</dbReference>
<name>A0A2Z6SH59_9GLOM</name>
<feature type="domain" description="BTB" evidence="1">
    <location>
        <begin position="24"/>
        <end position="96"/>
    </location>
</feature>
<feature type="domain" description="TLDc" evidence="2">
    <location>
        <begin position="299"/>
        <end position="474"/>
    </location>
</feature>
<dbReference type="SUPFAM" id="SSF54695">
    <property type="entry name" value="POZ domain"/>
    <property type="match status" value="1"/>
</dbReference>
<dbReference type="InterPro" id="IPR011333">
    <property type="entry name" value="SKP1/BTB/POZ_sf"/>
</dbReference>
<dbReference type="PROSITE" id="PS50097">
    <property type="entry name" value="BTB"/>
    <property type="match status" value="1"/>
</dbReference>
<protein>
    <recommendedName>
        <fullName evidence="5">BTB domain-containing protein</fullName>
    </recommendedName>
</protein>
<dbReference type="Gene3D" id="3.30.710.10">
    <property type="entry name" value="Potassium Channel Kv1.1, Chain A"/>
    <property type="match status" value="1"/>
</dbReference>
<gene>
    <name evidence="3" type="ORF">RclHR1_08880005</name>
</gene>
<dbReference type="CDD" id="cd18186">
    <property type="entry name" value="BTB_POZ_ZBTB_KLHL-like"/>
    <property type="match status" value="1"/>
</dbReference>
<dbReference type="Pfam" id="PF07534">
    <property type="entry name" value="TLD"/>
    <property type="match status" value="1"/>
</dbReference>
<dbReference type="Pfam" id="PF00651">
    <property type="entry name" value="BTB"/>
    <property type="match status" value="1"/>
</dbReference>
<comment type="caution">
    <text evidence="3">The sequence shown here is derived from an EMBL/GenBank/DDBJ whole genome shotgun (WGS) entry which is preliminary data.</text>
</comment>
<evidence type="ECO:0000259" key="1">
    <source>
        <dbReference type="PROSITE" id="PS50097"/>
    </source>
</evidence>
<sequence length="474" mass="56148">MFDNKLLSKLSQNLLEILNDEEHYDTTIEVGNDPYVKIFRAHMIILNYRSPYLRILLNNIKKNDGTLTNIKLPNILPEIFQVILRYIYGGIISLEEYEPFDIIKILVTANELRLFELVSYIESFLIENKKNWMEQHIDLIYQTSFENDSFLELRKYCTDLISKEPDKIFNSPNFSTISEKLLVTLIQNGNLQMNEIQVWEHMIKWGLAQNPELPSDPTNFSKDDFNTLKNTTQQCIPFIKFHNLTASEFSKKVLPYKKILPKELYKDLLEYFLDNDSEKSVPHKIKEEEENYSKNIDSKIITFQHAELISKWINGLEITDKLTTSYEFKLLYRDSRDGSNKLNSRFIKFHENCKNQPRTVTIIKVVDSNEILGGYNPLEWKSDDSYGITKDSFIFSFRNDNIENYILSRVKNEKKALFNSFCYYEGPSFGCKDLHLYQNFANDLRIYCKKYSYENQLKEINYSYFSDFEVFQIM</sequence>